<keyword evidence="5" id="KW-1185">Reference proteome</keyword>
<reference evidence="4 5" key="1">
    <citation type="journal article" date="2006" name="Nature">
        <title>Global trends of whole-genome duplications revealed by the ciliate Paramecium tetraurelia.</title>
        <authorList>
            <consortium name="Genoscope"/>
            <person name="Aury J.-M."/>
            <person name="Jaillon O."/>
            <person name="Duret L."/>
            <person name="Noel B."/>
            <person name="Jubin C."/>
            <person name="Porcel B.M."/>
            <person name="Segurens B."/>
            <person name="Daubin V."/>
            <person name="Anthouard V."/>
            <person name="Aiach N."/>
            <person name="Arnaiz O."/>
            <person name="Billaut A."/>
            <person name="Beisson J."/>
            <person name="Blanc I."/>
            <person name="Bouhouche K."/>
            <person name="Camara F."/>
            <person name="Duharcourt S."/>
            <person name="Guigo R."/>
            <person name="Gogendeau D."/>
            <person name="Katinka M."/>
            <person name="Keller A.-M."/>
            <person name="Kissmehl R."/>
            <person name="Klotz C."/>
            <person name="Koll F."/>
            <person name="Le Moue A."/>
            <person name="Lepere C."/>
            <person name="Malinsky S."/>
            <person name="Nowacki M."/>
            <person name="Nowak J.K."/>
            <person name="Plattner H."/>
            <person name="Poulain J."/>
            <person name="Ruiz F."/>
            <person name="Serrano V."/>
            <person name="Zagulski M."/>
            <person name="Dessen P."/>
            <person name="Betermier M."/>
            <person name="Weissenbach J."/>
            <person name="Scarpelli C."/>
            <person name="Schachter V."/>
            <person name="Sperling L."/>
            <person name="Meyer E."/>
            <person name="Cohen J."/>
            <person name="Wincker P."/>
        </authorList>
    </citation>
    <scope>NUCLEOTIDE SEQUENCE [LARGE SCALE GENOMIC DNA]</scope>
    <source>
        <strain evidence="4 5">Stock d4-2</strain>
    </source>
</reference>
<keyword evidence="3" id="KW-0687">Ribonucleoprotein</keyword>
<organism evidence="4 5">
    <name type="scientific">Paramecium tetraurelia</name>
    <dbReference type="NCBI Taxonomy" id="5888"/>
    <lineage>
        <taxon>Eukaryota</taxon>
        <taxon>Sar</taxon>
        <taxon>Alveolata</taxon>
        <taxon>Ciliophora</taxon>
        <taxon>Intramacronucleata</taxon>
        <taxon>Oligohymenophorea</taxon>
        <taxon>Peniculida</taxon>
        <taxon>Parameciidae</taxon>
        <taxon>Paramecium</taxon>
    </lineage>
</organism>
<dbReference type="EMBL" id="CT868219">
    <property type="protein sequence ID" value="CAK75950.1"/>
    <property type="molecule type" value="Genomic_DNA"/>
</dbReference>
<dbReference type="PANTHER" id="PTHR10715">
    <property type="entry name" value="60S RIBOSOMAL PROTEIN L6"/>
    <property type="match status" value="1"/>
</dbReference>
<evidence type="ECO:0000313" key="4">
    <source>
        <dbReference type="EMBL" id="CAK75950.1"/>
    </source>
</evidence>
<dbReference type="RefSeq" id="XP_001443347.1">
    <property type="nucleotide sequence ID" value="XM_001443310.2"/>
</dbReference>
<evidence type="ECO:0000256" key="1">
    <source>
        <dbReference type="ARBA" id="ARBA00010592"/>
    </source>
</evidence>
<dbReference type="Pfam" id="PF01159">
    <property type="entry name" value="Ribosomal_L6e"/>
    <property type="match status" value="1"/>
</dbReference>
<accession>A0CYT3</accession>
<dbReference type="InterPro" id="IPR014722">
    <property type="entry name" value="Rib_uL2_dom2"/>
</dbReference>
<evidence type="ECO:0008006" key="6">
    <source>
        <dbReference type="Google" id="ProtNLM"/>
    </source>
</evidence>
<sequence length="208" mass="23638">MSDLGQLNLKLDLKLIKIQSMPAKKRSVRIGNWYKSDDEKVHFVRKRKAPRPATLRKIVPGQVLILLSGRFQGKRVVFLKQLKSGLLLVTGPFKINGVPLKRVNSAYVIPTSTKVDVTGVNANQINDDYFKRTQAQRRKNEQGFWAKRGELTVEQQTAEKTRLDGKRNTQKSVDAALITAIKKTQLLKQYLGARFTIGKTTRPHELVF</sequence>
<dbReference type="OMA" id="FPCHEKK"/>
<dbReference type="GeneID" id="5029132"/>
<dbReference type="OrthoDB" id="2436667at2759"/>
<protein>
    <recommendedName>
        <fullName evidence="6">60S ribosomal protein L6</fullName>
    </recommendedName>
</protein>
<dbReference type="GO" id="GO:0002181">
    <property type="term" value="P:cytoplasmic translation"/>
    <property type="evidence" value="ECO:0000318"/>
    <property type="project" value="GO_Central"/>
</dbReference>
<name>A0CYT3_PARTE</name>
<evidence type="ECO:0000256" key="3">
    <source>
        <dbReference type="ARBA" id="ARBA00023274"/>
    </source>
</evidence>
<dbReference type="HOGENOM" id="CLU_066767_2_1_1"/>
<gene>
    <name evidence="4" type="ORF">GSPATT00011551001</name>
</gene>
<dbReference type="GO" id="GO:0003735">
    <property type="term" value="F:structural constituent of ribosome"/>
    <property type="evidence" value="ECO:0000318"/>
    <property type="project" value="GO_Central"/>
</dbReference>
<dbReference type="InterPro" id="IPR041997">
    <property type="entry name" value="Ribosomal_eL6_KOW"/>
</dbReference>
<evidence type="ECO:0000313" key="5">
    <source>
        <dbReference type="Proteomes" id="UP000000600"/>
    </source>
</evidence>
<dbReference type="InParanoid" id="A0CYT3"/>
<dbReference type="STRING" id="5888.A0CYT3"/>
<dbReference type="GO" id="GO:0003723">
    <property type="term" value="F:RNA binding"/>
    <property type="evidence" value="ECO:0000318"/>
    <property type="project" value="GO_Central"/>
</dbReference>
<dbReference type="KEGG" id="ptm:GSPATT00011551001"/>
<dbReference type="CDD" id="cd13156">
    <property type="entry name" value="KOW_RPL6"/>
    <property type="match status" value="1"/>
</dbReference>
<dbReference type="SUPFAM" id="SSF50104">
    <property type="entry name" value="Translation proteins SH3-like domain"/>
    <property type="match status" value="1"/>
</dbReference>
<dbReference type="FunCoup" id="A0CYT3">
    <property type="interactions" value="1231"/>
</dbReference>
<dbReference type="GO" id="GO:0022625">
    <property type="term" value="C:cytosolic large ribosomal subunit"/>
    <property type="evidence" value="ECO:0000318"/>
    <property type="project" value="GO_Central"/>
</dbReference>
<dbReference type="AlphaFoldDB" id="A0CYT3"/>
<dbReference type="InterPro" id="IPR000915">
    <property type="entry name" value="60S_ribosomal_eL6"/>
</dbReference>
<dbReference type="eggNOG" id="KOG1694">
    <property type="taxonomic scope" value="Eukaryota"/>
</dbReference>
<dbReference type="Proteomes" id="UP000000600">
    <property type="component" value="Unassembled WGS sequence"/>
</dbReference>
<comment type="similarity">
    <text evidence="1">Belongs to the eukaryotic ribosomal protein eL6 family.</text>
</comment>
<evidence type="ECO:0000256" key="2">
    <source>
        <dbReference type="ARBA" id="ARBA00022980"/>
    </source>
</evidence>
<dbReference type="InterPro" id="IPR008991">
    <property type="entry name" value="Translation_prot_SH3-like_sf"/>
</dbReference>
<keyword evidence="2" id="KW-0689">Ribosomal protein</keyword>
<dbReference type="Gene3D" id="2.30.30.30">
    <property type="match status" value="1"/>
</dbReference>
<proteinExistence type="inferred from homology"/>
<dbReference type="FunFam" id="2.30.30.30:FF:000014">
    <property type="entry name" value="60S ribosomal protein L6"/>
    <property type="match status" value="1"/>
</dbReference>
<dbReference type="PANTHER" id="PTHR10715:SF0">
    <property type="entry name" value="LARGE RIBOSOMAL SUBUNIT PROTEIN EL6"/>
    <property type="match status" value="1"/>
</dbReference>